<proteinExistence type="predicted"/>
<feature type="compositionally biased region" description="Gly residues" evidence="1">
    <location>
        <begin position="140"/>
        <end position="158"/>
    </location>
</feature>
<feature type="compositionally biased region" description="Low complexity" evidence="1">
    <location>
        <begin position="123"/>
        <end position="139"/>
    </location>
</feature>
<feature type="non-terminal residue" evidence="2">
    <location>
        <position position="223"/>
    </location>
</feature>
<evidence type="ECO:0000313" key="2">
    <source>
        <dbReference type="EMBL" id="CAF93167.1"/>
    </source>
</evidence>
<reference evidence="2" key="2">
    <citation type="submission" date="2004-02" db="EMBL/GenBank/DDBJ databases">
        <authorList>
            <consortium name="Genoscope"/>
            <consortium name="Whitehead Institute Centre for Genome Research"/>
        </authorList>
    </citation>
    <scope>NUCLEOTIDE SEQUENCE</scope>
</reference>
<dbReference type="EMBL" id="CAAE01010492">
    <property type="protein sequence ID" value="CAF93167.1"/>
    <property type="molecule type" value="Genomic_DNA"/>
</dbReference>
<dbReference type="KEGG" id="tng:GSTEN00008675G001"/>
<dbReference type="OrthoDB" id="407355at2759"/>
<protein>
    <submittedName>
        <fullName evidence="2">(spotted green pufferfish) hypothetical protein</fullName>
    </submittedName>
</protein>
<sequence length="223" mass="22925">VRLYATKKAKARAKGQSARVSINAALVEDIVDLDQVKTDMAAVLSALQDDFTRSLSLRTSPDAYLRFHGNVTALRGDSGDGKSGRKAERRRKELERKHCSGSVHVRADQRRELSSGAVGGEGVSVALPLPRTQGDAGAPGEPGQGGQAAGQQGQGGAAAGALRRRGPGQEDQGGTLGGHRPAGGGTDSAAVRQHGRRRGQAAGGQDQGAAGLTEETPPLTPDL</sequence>
<evidence type="ECO:0000256" key="1">
    <source>
        <dbReference type="SAM" id="MobiDB-lite"/>
    </source>
</evidence>
<feature type="compositionally biased region" description="Gly residues" evidence="1">
    <location>
        <begin position="174"/>
        <end position="186"/>
    </location>
</feature>
<name>Q4T1R5_TETNG</name>
<accession>Q4T1R5</accession>
<comment type="caution">
    <text evidence="2">The sequence shown here is derived from an EMBL/GenBank/DDBJ whole genome shotgun (WGS) entry which is preliminary data.</text>
</comment>
<organism evidence="2">
    <name type="scientific">Tetraodon nigroviridis</name>
    <name type="common">Spotted green pufferfish</name>
    <name type="synonym">Chelonodon nigroviridis</name>
    <dbReference type="NCBI Taxonomy" id="99883"/>
    <lineage>
        <taxon>Eukaryota</taxon>
        <taxon>Metazoa</taxon>
        <taxon>Chordata</taxon>
        <taxon>Craniata</taxon>
        <taxon>Vertebrata</taxon>
        <taxon>Euteleostomi</taxon>
        <taxon>Actinopterygii</taxon>
        <taxon>Neopterygii</taxon>
        <taxon>Teleostei</taxon>
        <taxon>Neoteleostei</taxon>
        <taxon>Acanthomorphata</taxon>
        <taxon>Eupercaria</taxon>
        <taxon>Tetraodontiformes</taxon>
        <taxon>Tetradontoidea</taxon>
        <taxon>Tetraodontidae</taxon>
        <taxon>Tetraodon</taxon>
    </lineage>
</organism>
<dbReference type="AlphaFoldDB" id="Q4T1R5"/>
<feature type="compositionally biased region" description="Basic and acidic residues" evidence="1">
    <location>
        <begin position="77"/>
        <end position="98"/>
    </location>
</feature>
<gene>
    <name evidence="2" type="ORF">GSTENG00008675001</name>
</gene>
<feature type="region of interest" description="Disordered" evidence="1">
    <location>
        <begin position="73"/>
        <end position="223"/>
    </location>
</feature>
<reference evidence="2" key="1">
    <citation type="journal article" date="2004" name="Nature">
        <title>Genome duplication in the teleost fish Tetraodon nigroviridis reveals the early vertebrate proto-karyotype.</title>
        <authorList>
            <person name="Jaillon O."/>
            <person name="Aury J.-M."/>
            <person name="Brunet F."/>
            <person name="Petit J.-L."/>
            <person name="Stange-Thomann N."/>
            <person name="Mauceli E."/>
            <person name="Bouneau L."/>
            <person name="Fischer C."/>
            <person name="Ozouf-Costaz C."/>
            <person name="Bernot A."/>
            <person name="Nicaud S."/>
            <person name="Jaffe D."/>
            <person name="Fisher S."/>
            <person name="Lutfalla G."/>
            <person name="Dossat C."/>
            <person name="Segurens B."/>
            <person name="Dasilva C."/>
            <person name="Salanoubat M."/>
            <person name="Levy M."/>
            <person name="Boudet N."/>
            <person name="Castellano S."/>
            <person name="Anthouard V."/>
            <person name="Jubin C."/>
            <person name="Castelli V."/>
            <person name="Katinka M."/>
            <person name="Vacherie B."/>
            <person name="Biemont C."/>
            <person name="Skalli Z."/>
            <person name="Cattolico L."/>
            <person name="Poulain J."/>
            <person name="De Berardinis V."/>
            <person name="Cruaud C."/>
            <person name="Duprat S."/>
            <person name="Brottier P."/>
            <person name="Coutanceau J.-P."/>
            <person name="Gouzy J."/>
            <person name="Parra G."/>
            <person name="Lardier G."/>
            <person name="Chapple C."/>
            <person name="McKernan K.J."/>
            <person name="McEwan P."/>
            <person name="Bosak S."/>
            <person name="Kellis M."/>
            <person name="Volff J.-N."/>
            <person name="Guigo R."/>
            <person name="Zody M.C."/>
            <person name="Mesirov J."/>
            <person name="Lindblad-Toh K."/>
            <person name="Birren B."/>
            <person name="Nusbaum C."/>
            <person name="Kahn D."/>
            <person name="Robinson-Rechavi M."/>
            <person name="Laudet V."/>
            <person name="Schachter V."/>
            <person name="Quetier F."/>
            <person name="Saurin W."/>
            <person name="Scarpelli C."/>
            <person name="Wincker P."/>
            <person name="Lander E.S."/>
            <person name="Weissenbach J."/>
            <person name="Roest Crollius H."/>
        </authorList>
    </citation>
    <scope>NUCLEOTIDE SEQUENCE [LARGE SCALE GENOMIC DNA]</scope>
</reference>